<gene>
    <name evidence="9" type="ORF">FC26_GL001938</name>
</gene>
<dbReference type="InterPro" id="IPR000515">
    <property type="entry name" value="MetI-like"/>
</dbReference>
<keyword evidence="10" id="KW-1185">Reference proteome</keyword>
<reference evidence="9 10" key="1">
    <citation type="journal article" date="2015" name="Genome Announc.">
        <title>Expanding the biotechnology potential of lactobacilli through comparative genomics of 213 strains and associated genera.</title>
        <authorList>
            <person name="Sun Z."/>
            <person name="Harris H.M."/>
            <person name="McCann A."/>
            <person name="Guo C."/>
            <person name="Argimon S."/>
            <person name="Zhang W."/>
            <person name="Yang X."/>
            <person name="Jeffery I.B."/>
            <person name="Cooney J.C."/>
            <person name="Kagawa T.F."/>
            <person name="Liu W."/>
            <person name="Song Y."/>
            <person name="Salvetti E."/>
            <person name="Wrobel A."/>
            <person name="Rasinkangas P."/>
            <person name="Parkhill J."/>
            <person name="Rea M.C."/>
            <person name="O'Sullivan O."/>
            <person name="Ritari J."/>
            <person name="Douillard F.P."/>
            <person name="Paul Ross R."/>
            <person name="Yang R."/>
            <person name="Briner A.E."/>
            <person name="Felis G.E."/>
            <person name="de Vos W.M."/>
            <person name="Barrangou R."/>
            <person name="Klaenhammer T.R."/>
            <person name="Caufield P.W."/>
            <person name="Cui Y."/>
            <person name="Zhang H."/>
            <person name="O'Toole P.W."/>
        </authorList>
    </citation>
    <scope>NUCLEOTIDE SEQUENCE [LARGE SCALE GENOMIC DNA]</scope>
    <source>
        <strain evidence="9 10">DSM 20634</strain>
    </source>
</reference>
<organism evidence="9 10">
    <name type="scientific">Paucilactobacillus vaccinostercus DSM 20634</name>
    <dbReference type="NCBI Taxonomy" id="1423813"/>
    <lineage>
        <taxon>Bacteria</taxon>
        <taxon>Bacillati</taxon>
        <taxon>Bacillota</taxon>
        <taxon>Bacilli</taxon>
        <taxon>Lactobacillales</taxon>
        <taxon>Lactobacillaceae</taxon>
        <taxon>Paucilactobacillus</taxon>
    </lineage>
</organism>
<sequence length="264" mass="29301">MNQSAHQFFRHRNYRLLLLITEIVVLYLAAAALTGFNSSAWLATDKGIIWLAQNFIPNANSLQYMPDILAQLWQTFLIAVAAASCAAVIAVVLGMLGAQNVGLSKWKVGWLIRGFASVMRNIPIVAWAMILLFSFKQNELTGFLALLFMNIGFLTRAFLETFEDFDVKKMEAIQTTGATYTTSVVQAMLPETAVPLIEWLLYMIENNIRDATLVGLLTGTGIGFIFDLYFKSLQYGAAGMVVVSIAVLVIFLEISSNRIGRLIR</sequence>
<dbReference type="EMBL" id="AYYY01000030">
    <property type="protein sequence ID" value="KRM61255.1"/>
    <property type="molecule type" value="Genomic_DNA"/>
</dbReference>
<accession>A0A0R2A2T1</accession>
<dbReference type="Gene3D" id="1.10.3720.10">
    <property type="entry name" value="MetI-like"/>
    <property type="match status" value="1"/>
</dbReference>
<protein>
    <submittedName>
        <fullName evidence="9">Phosphonate ABC transporter, permease protein PhnE</fullName>
    </submittedName>
</protein>
<keyword evidence="3" id="KW-1003">Cell membrane</keyword>
<feature type="transmembrane region" description="Helical" evidence="7">
    <location>
        <begin position="16"/>
        <end position="36"/>
    </location>
</feature>
<dbReference type="InterPro" id="IPR035906">
    <property type="entry name" value="MetI-like_sf"/>
</dbReference>
<feature type="transmembrane region" description="Helical" evidence="7">
    <location>
        <begin position="211"/>
        <end position="229"/>
    </location>
</feature>
<comment type="caution">
    <text evidence="9">The sequence shown here is derived from an EMBL/GenBank/DDBJ whole genome shotgun (WGS) entry which is preliminary data.</text>
</comment>
<comment type="similarity">
    <text evidence="7">Belongs to the binding-protein-dependent transport system permease family.</text>
</comment>
<dbReference type="SUPFAM" id="SSF161098">
    <property type="entry name" value="MetI-like"/>
    <property type="match status" value="1"/>
</dbReference>
<feature type="domain" description="ABC transmembrane type-1" evidence="8">
    <location>
        <begin position="72"/>
        <end position="253"/>
    </location>
</feature>
<comment type="subcellular location">
    <subcellularLocation>
        <location evidence="1 7">Cell membrane</location>
        <topology evidence="1 7">Multi-pass membrane protein</topology>
    </subcellularLocation>
</comment>
<dbReference type="Proteomes" id="UP000051733">
    <property type="component" value="Unassembled WGS sequence"/>
</dbReference>
<dbReference type="GO" id="GO:0005886">
    <property type="term" value="C:plasma membrane"/>
    <property type="evidence" value="ECO:0007669"/>
    <property type="project" value="UniProtKB-SubCell"/>
</dbReference>
<evidence type="ECO:0000313" key="10">
    <source>
        <dbReference type="Proteomes" id="UP000051733"/>
    </source>
</evidence>
<evidence type="ECO:0000256" key="1">
    <source>
        <dbReference type="ARBA" id="ARBA00004651"/>
    </source>
</evidence>
<evidence type="ECO:0000256" key="3">
    <source>
        <dbReference type="ARBA" id="ARBA00022475"/>
    </source>
</evidence>
<evidence type="ECO:0000256" key="5">
    <source>
        <dbReference type="ARBA" id="ARBA00022989"/>
    </source>
</evidence>
<evidence type="ECO:0000256" key="6">
    <source>
        <dbReference type="ARBA" id="ARBA00023136"/>
    </source>
</evidence>
<dbReference type="OrthoDB" id="358217at2"/>
<name>A0A0R2A2T1_9LACO</name>
<dbReference type="PROSITE" id="PS50928">
    <property type="entry name" value="ABC_TM1"/>
    <property type="match status" value="1"/>
</dbReference>
<dbReference type="GO" id="GO:0055085">
    <property type="term" value="P:transmembrane transport"/>
    <property type="evidence" value="ECO:0007669"/>
    <property type="project" value="InterPro"/>
</dbReference>
<keyword evidence="4 7" id="KW-0812">Transmembrane</keyword>
<evidence type="ECO:0000256" key="4">
    <source>
        <dbReference type="ARBA" id="ARBA00022692"/>
    </source>
</evidence>
<dbReference type="STRING" id="1423813.FC26_GL001938"/>
<keyword evidence="6 7" id="KW-0472">Membrane</keyword>
<proteinExistence type="inferred from homology"/>
<dbReference type="PATRIC" id="fig|1423813.3.peg.1967"/>
<dbReference type="RefSeq" id="WP_057779335.1">
    <property type="nucleotide sequence ID" value="NZ_AYYY01000030.1"/>
</dbReference>
<dbReference type="CDD" id="cd06261">
    <property type="entry name" value="TM_PBP2"/>
    <property type="match status" value="1"/>
</dbReference>
<feature type="transmembrane region" description="Helical" evidence="7">
    <location>
        <begin position="72"/>
        <end position="98"/>
    </location>
</feature>
<dbReference type="AlphaFoldDB" id="A0A0R2A2T1"/>
<evidence type="ECO:0000259" key="8">
    <source>
        <dbReference type="PROSITE" id="PS50928"/>
    </source>
</evidence>
<keyword evidence="2 7" id="KW-0813">Transport</keyword>
<keyword evidence="5 7" id="KW-1133">Transmembrane helix</keyword>
<dbReference type="Pfam" id="PF00528">
    <property type="entry name" value="BPD_transp_1"/>
    <property type="match status" value="1"/>
</dbReference>
<evidence type="ECO:0000256" key="7">
    <source>
        <dbReference type="RuleBase" id="RU363032"/>
    </source>
</evidence>
<dbReference type="PANTHER" id="PTHR30043">
    <property type="entry name" value="PHOSPHONATES TRANSPORT SYSTEM PERMEASE PROTEIN"/>
    <property type="match status" value="1"/>
</dbReference>
<feature type="transmembrane region" description="Helical" evidence="7">
    <location>
        <begin position="140"/>
        <end position="159"/>
    </location>
</feature>
<evidence type="ECO:0000313" key="9">
    <source>
        <dbReference type="EMBL" id="KRM61255.1"/>
    </source>
</evidence>
<feature type="transmembrane region" description="Helical" evidence="7">
    <location>
        <begin position="110"/>
        <end position="134"/>
    </location>
</feature>
<feature type="transmembrane region" description="Helical" evidence="7">
    <location>
        <begin position="235"/>
        <end position="254"/>
    </location>
</feature>
<evidence type="ECO:0000256" key="2">
    <source>
        <dbReference type="ARBA" id="ARBA00022448"/>
    </source>
</evidence>
<dbReference type="PANTHER" id="PTHR30043:SF1">
    <property type="entry name" value="ABC TRANSPORT SYSTEM PERMEASE PROTEIN P69"/>
    <property type="match status" value="1"/>
</dbReference>